<reference evidence="2 3" key="1">
    <citation type="submission" date="2023-05" db="EMBL/GenBank/DDBJ databases">
        <title>Sedimentitalea sp. nov. JM2-8.</title>
        <authorList>
            <person name="Huang J."/>
        </authorList>
    </citation>
    <scope>NUCLEOTIDE SEQUENCE [LARGE SCALE GENOMIC DNA]</scope>
    <source>
        <strain evidence="2 3">JM2-8</strain>
    </source>
</reference>
<accession>A0ABT7FAE5</accession>
<comment type="caution">
    <text evidence="2">The sequence shown here is derived from an EMBL/GenBank/DDBJ whole genome shotgun (WGS) entry which is preliminary data.</text>
</comment>
<sequence length="118" mass="13217">MREIVERLADLNVEMSTSGVARLLDRHGGSRKMTLLAAEQARDDVAETRSAWLTDVTELDASKLVFIDESGFDTRMSRGSARAGLKPSPGWFPFRPSPPSKWSSRRSSESSKRCRRMS</sequence>
<name>A0ABT7FAE5_9RHOB</name>
<organism evidence="2 3">
    <name type="scientific">Sedimentitalea xiamensis</name>
    <dbReference type="NCBI Taxonomy" id="3050037"/>
    <lineage>
        <taxon>Bacteria</taxon>
        <taxon>Pseudomonadati</taxon>
        <taxon>Pseudomonadota</taxon>
        <taxon>Alphaproteobacteria</taxon>
        <taxon>Rhodobacterales</taxon>
        <taxon>Paracoccaceae</taxon>
        <taxon>Sedimentitalea</taxon>
    </lineage>
</organism>
<proteinExistence type="predicted"/>
<evidence type="ECO:0000313" key="2">
    <source>
        <dbReference type="EMBL" id="MDK3071819.1"/>
    </source>
</evidence>
<evidence type="ECO:0000256" key="1">
    <source>
        <dbReference type="SAM" id="MobiDB-lite"/>
    </source>
</evidence>
<gene>
    <name evidence="2" type="ORF">QO034_01725</name>
</gene>
<feature type="region of interest" description="Disordered" evidence="1">
    <location>
        <begin position="75"/>
        <end position="118"/>
    </location>
</feature>
<keyword evidence="3" id="KW-1185">Reference proteome</keyword>
<evidence type="ECO:0000313" key="3">
    <source>
        <dbReference type="Proteomes" id="UP001227126"/>
    </source>
</evidence>
<dbReference type="Proteomes" id="UP001227126">
    <property type="component" value="Unassembled WGS sequence"/>
</dbReference>
<evidence type="ECO:0008006" key="4">
    <source>
        <dbReference type="Google" id="ProtNLM"/>
    </source>
</evidence>
<dbReference type="EMBL" id="JASNJE010000001">
    <property type="protein sequence ID" value="MDK3071819.1"/>
    <property type="molecule type" value="Genomic_DNA"/>
</dbReference>
<dbReference type="RefSeq" id="WP_284483768.1">
    <property type="nucleotide sequence ID" value="NZ_JASNJE010000001.1"/>
</dbReference>
<protein>
    <recommendedName>
        <fullName evidence="4">Transposase</fullName>
    </recommendedName>
</protein>